<feature type="region of interest" description="Disordered" evidence="1">
    <location>
        <begin position="39"/>
        <end position="75"/>
    </location>
</feature>
<sequence length="124" mass="12964">MDGYSNLSCGYGCAGRCVRGPLCVCEYSCACVCARVPSSLHHSPGSPPKLRPHPPSQSPQHVNPRPLAPRPPAACASPLSISVCLTRETATSGTLYLVPSPLPAVLCYSHGGVLSAPFHNILFP</sequence>
<gene>
    <name evidence="2" type="ORF">rCG_35443</name>
</gene>
<dbReference type="EMBL" id="CH473948">
    <property type="protein sequence ID" value="EDM05859.1"/>
    <property type="molecule type" value="Genomic_DNA"/>
</dbReference>
<feature type="compositionally biased region" description="Pro residues" evidence="1">
    <location>
        <begin position="45"/>
        <end position="57"/>
    </location>
</feature>
<dbReference type="Proteomes" id="UP000234681">
    <property type="component" value="Chromosome 10"/>
</dbReference>
<accession>A6HIK4</accession>
<name>A6HIK4_RAT</name>
<protein>
    <submittedName>
        <fullName evidence="2">RCG35443</fullName>
    </submittedName>
</protein>
<dbReference type="AlphaFoldDB" id="A6HIK4"/>
<evidence type="ECO:0000313" key="2">
    <source>
        <dbReference type="EMBL" id="EDM05859.1"/>
    </source>
</evidence>
<evidence type="ECO:0000256" key="1">
    <source>
        <dbReference type="SAM" id="MobiDB-lite"/>
    </source>
</evidence>
<reference evidence="2 3" key="1">
    <citation type="submission" date="2005-07" db="EMBL/GenBank/DDBJ databases">
        <authorList>
            <person name="Mural R.J."/>
            <person name="Li P.W."/>
            <person name="Adams M.D."/>
            <person name="Amanatides P.G."/>
            <person name="Baden-Tillson H."/>
            <person name="Barnstead M."/>
            <person name="Chin S.H."/>
            <person name="Dew I."/>
            <person name="Evans C.A."/>
            <person name="Ferriera S."/>
            <person name="Flanigan M."/>
            <person name="Fosler C."/>
            <person name="Glodek A."/>
            <person name="Gu Z."/>
            <person name="Holt R.A."/>
            <person name="Jennings D."/>
            <person name="Kraft C.L."/>
            <person name="Lu F."/>
            <person name="Nguyen T."/>
            <person name="Nusskern D.R."/>
            <person name="Pfannkoch C.M."/>
            <person name="Sitter C."/>
            <person name="Sutton G.G."/>
            <person name="Venter J.C."/>
            <person name="Wang Z."/>
            <person name="Woodage T."/>
            <person name="Zheng X.H."/>
            <person name="Zhong F."/>
        </authorList>
    </citation>
    <scope>NUCLEOTIDE SEQUENCE [LARGE SCALE GENOMIC DNA]</scope>
    <source>
        <strain>BN</strain>
        <strain evidence="3">Sprague-Dawley</strain>
    </source>
</reference>
<organism evidence="2 3">
    <name type="scientific">Rattus norvegicus</name>
    <name type="common">Rat</name>
    <dbReference type="NCBI Taxonomy" id="10116"/>
    <lineage>
        <taxon>Eukaryota</taxon>
        <taxon>Metazoa</taxon>
        <taxon>Chordata</taxon>
        <taxon>Craniata</taxon>
        <taxon>Vertebrata</taxon>
        <taxon>Euteleostomi</taxon>
        <taxon>Mammalia</taxon>
        <taxon>Eutheria</taxon>
        <taxon>Euarchontoglires</taxon>
        <taxon>Glires</taxon>
        <taxon>Rodentia</taxon>
        <taxon>Myomorpha</taxon>
        <taxon>Muroidea</taxon>
        <taxon>Muridae</taxon>
        <taxon>Murinae</taxon>
        <taxon>Rattus</taxon>
    </lineage>
</organism>
<proteinExistence type="predicted"/>
<evidence type="ECO:0000313" key="3">
    <source>
        <dbReference type="Proteomes" id="UP000234681"/>
    </source>
</evidence>